<organism evidence="2 3">
    <name type="scientific">Rohdeia mirabilis</name>
    <dbReference type="NCBI Taxonomy" id="2528008"/>
    <lineage>
        <taxon>Bacteria</taxon>
        <taxon>Pseudomonadati</taxon>
        <taxon>Planctomycetota</taxon>
        <taxon>Planctomycetia</taxon>
        <taxon>Planctomycetia incertae sedis</taxon>
        <taxon>Rohdeia</taxon>
    </lineage>
</organism>
<dbReference type="EMBL" id="CP036290">
    <property type="protein sequence ID" value="QDU84025.1"/>
    <property type="molecule type" value="Genomic_DNA"/>
</dbReference>
<sequence precursor="true">MLALRTLIAVVAALTCCLASTGCKSIVSKDKLDGLEALAGLTTEAKARVPLISSPPTEDQKAAYDAAQKAVNDYVNDLSSRVDSLGASWCTWTQLDAKTLPKSVGAAVGDLLAKAPPQLEADPSLWIIIREFLIGEYFDAIEARKKQSIVMEELLDEFHWPTKLESAQKKWDWDEAEIKARLNDLATRLPRE</sequence>
<feature type="chain" id="PRO_5021939523" evidence="1">
    <location>
        <begin position="22"/>
        <end position="192"/>
    </location>
</feature>
<feature type="signal peptide" evidence="1">
    <location>
        <begin position="1"/>
        <end position="21"/>
    </location>
</feature>
<evidence type="ECO:0000313" key="3">
    <source>
        <dbReference type="Proteomes" id="UP000319342"/>
    </source>
</evidence>
<proteinExistence type="predicted"/>
<gene>
    <name evidence="2" type="ORF">Pla163_11260</name>
</gene>
<name>A0A518CXS7_9BACT</name>
<dbReference type="AlphaFoldDB" id="A0A518CXS7"/>
<dbReference type="Proteomes" id="UP000319342">
    <property type="component" value="Chromosome"/>
</dbReference>
<accession>A0A518CXS7</accession>
<evidence type="ECO:0000313" key="2">
    <source>
        <dbReference type="EMBL" id="QDU84025.1"/>
    </source>
</evidence>
<keyword evidence="3" id="KW-1185">Reference proteome</keyword>
<dbReference type="PROSITE" id="PS51257">
    <property type="entry name" value="PROKAR_LIPOPROTEIN"/>
    <property type="match status" value="1"/>
</dbReference>
<protein>
    <submittedName>
        <fullName evidence="2">Uncharacterized protein</fullName>
    </submittedName>
</protein>
<reference evidence="2 3" key="1">
    <citation type="submission" date="2019-02" db="EMBL/GenBank/DDBJ databases">
        <title>Deep-cultivation of Planctomycetes and their phenomic and genomic characterization uncovers novel biology.</title>
        <authorList>
            <person name="Wiegand S."/>
            <person name="Jogler M."/>
            <person name="Boedeker C."/>
            <person name="Pinto D."/>
            <person name="Vollmers J."/>
            <person name="Rivas-Marin E."/>
            <person name="Kohn T."/>
            <person name="Peeters S.H."/>
            <person name="Heuer A."/>
            <person name="Rast P."/>
            <person name="Oberbeckmann S."/>
            <person name="Bunk B."/>
            <person name="Jeske O."/>
            <person name="Meyerdierks A."/>
            <person name="Storesund J.E."/>
            <person name="Kallscheuer N."/>
            <person name="Luecker S."/>
            <person name="Lage O.M."/>
            <person name="Pohl T."/>
            <person name="Merkel B.J."/>
            <person name="Hornburger P."/>
            <person name="Mueller R.-W."/>
            <person name="Bruemmer F."/>
            <person name="Labrenz M."/>
            <person name="Spormann A.M."/>
            <person name="Op den Camp H."/>
            <person name="Overmann J."/>
            <person name="Amann R."/>
            <person name="Jetten M.S.M."/>
            <person name="Mascher T."/>
            <person name="Medema M.H."/>
            <person name="Devos D.P."/>
            <person name="Kaster A.-K."/>
            <person name="Ovreas L."/>
            <person name="Rohde M."/>
            <person name="Galperin M.Y."/>
            <person name="Jogler C."/>
        </authorList>
    </citation>
    <scope>NUCLEOTIDE SEQUENCE [LARGE SCALE GENOMIC DNA]</scope>
    <source>
        <strain evidence="2 3">Pla163</strain>
    </source>
</reference>
<evidence type="ECO:0000256" key="1">
    <source>
        <dbReference type="SAM" id="SignalP"/>
    </source>
</evidence>
<dbReference type="RefSeq" id="WP_145184794.1">
    <property type="nucleotide sequence ID" value="NZ_CP036290.1"/>
</dbReference>
<keyword evidence="1" id="KW-0732">Signal</keyword>